<organism evidence="8 9">
    <name type="scientific">Paenibacillus albus</name>
    <dbReference type="NCBI Taxonomy" id="2495582"/>
    <lineage>
        <taxon>Bacteria</taxon>
        <taxon>Bacillati</taxon>
        <taxon>Bacillota</taxon>
        <taxon>Bacilli</taxon>
        <taxon>Bacillales</taxon>
        <taxon>Paenibacillaceae</taxon>
        <taxon>Paenibacillus</taxon>
    </lineage>
</organism>
<feature type="transmembrane region" description="Helical" evidence="6">
    <location>
        <begin position="9"/>
        <end position="30"/>
    </location>
</feature>
<dbReference type="PANTHER" id="PTHR40077:SF1">
    <property type="entry name" value="MEMBRANE PROTEIN"/>
    <property type="match status" value="1"/>
</dbReference>
<keyword evidence="4 6" id="KW-1133">Transmembrane helix</keyword>
<reference evidence="9" key="1">
    <citation type="submission" date="2018-12" db="EMBL/GenBank/DDBJ databases">
        <title>Genome sequence of Peanibacillus sp.</title>
        <authorList>
            <person name="Subramani G."/>
            <person name="Srinivasan S."/>
            <person name="Kim M.K."/>
        </authorList>
    </citation>
    <scope>NUCLEOTIDE SEQUENCE [LARGE SCALE GENOMIC DNA]</scope>
    <source>
        <strain evidence="9">18JY67-1</strain>
    </source>
</reference>
<feature type="domain" description="DUF3817" evidence="7">
    <location>
        <begin position="7"/>
        <end position="93"/>
    </location>
</feature>
<feature type="transmembrane region" description="Helical" evidence="6">
    <location>
        <begin position="42"/>
        <end position="65"/>
    </location>
</feature>
<dbReference type="Pfam" id="PF12823">
    <property type="entry name" value="DUF3817"/>
    <property type="match status" value="1"/>
</dbReference>
<evidence type="ECO:0000313" key="9">
    <source>
        <dbReference type="Proteomes" id="UP000272528"/>
    </source>
</evidence>
<comment type="subcellular location">
    <subcellularLocation>
        <location evidence="1">Cell membrane</location>
        <topology evidence="1">Multi-pass membrane protein</topology>
    </subcellularLocation>
</comment>
<dbReference type="OrthoDB" id="1121311at2"/>
<protein>
    <submittedName>
        <fullName evidence="8">DUF3817 domain-containing protein</fullName>
    </submittedName>
</protein>
<dbReference type="InterPro" id="IPR023845">
    <property type="entry name" value="DUF3817_TM"/>
</dbReference>
<sequence length="96" mass="10697">MLRNPHRRFCLIGTLEGISFLLLLCIAMPLKYFADIPSPVTVVGMIHGALFSLYILSAISMLFSAGWRIPRLLGAILCAFLPFGPFVFDRRIRANG</sequence>
<dbReference type="RefSeq" id="WP_126016988.1">
    <property type="nucleotide sequence ID" value="NZ_CP034437.1"/>
</dbReference>
<dbReference type="KEGG" id="palb:EJC50_17600"/>
<proteinExistence type="predicted"/>
<gene>
    <name evidence="8" type="ORF">EJC50_17600</name>
</gene>
<evidence type="ECO:0000256" key="2">
    <source>
        <dbReference type="ARBA" id="ARBA00022475"/>
    </source>
</evidence>
<evidence type="ECO:0000256" key="6">
    <source>
        <dbReference type="SAM" id="Phobius"/>
    </source>
</evidence>
<keyword evidence="3 6" id="KW-0812">Transmembrane</keyword>
<dbReference type="NCBIfam" id="TIGR03954">
    <property type="entry name" value="integ_memb_HG"/>
    <property type="match status" value="1"/>
</dbReference>
<evidence type="ECO:0000256" key="3">
    <source>
        <dbReference type="ARBA" id="ARBA00022692"/>
    </source>
</evidence>
<evidence type="ECO:0000256" key="5">
    <source>
        <dbReference type="ARBA" id="ARBA00023136"/>
    </source>
</evidence>
<dbReference type="PANTHER" id="PTHR40077">
    <property type="entry name" value="MEMBRANE PROTEIN-RELATED"/>
    <property type="match status" value="1"/>
</dbReference>
<dbReference type="Proteomes" id="UP000272528">
    <property type="component" value="Chromosome"/>
</dbReference>
<evidence type="ECO:0000313" key="8">
    <source>
        <dbReference type="EMBL" id="AZN41281.1"/>
    </source>
</evidence>
<dbReference type="AlphaFoldDB" id="A0A3Q8X7R7"/>
<evidence type="ECO:0000256" key="4">
    <source>
        <dbReference type="ARBA" id="ARBA00022989"/>
    </source>
</evidence>
<name>A0A3Q8X7R7_9BACL</name>
<accession>A0A3Q8X7R7</accession>
<evidence type="ECO:0000256" key="1">
    <source>
        <dbReference type="ARBA" id="ARBA00004651"/>
    </source>
</evidence>
<evidence type="ECO:0000259" key="7">
    <source>
        <dbReference type="Pfam" id="PF12823"/>
    </source>
</evidence>
<keyword evidence="2" id="KW-1003">Cell membrane</keyword>
<keyword evidence="5 6" id="KW-0472">Membrane</keyword>
<keyword evidence="9" id="KW-1185">Reference proteome</keyword>
<dbReference type="GO" id="GO:0005886">
    <property type="term" value="C:plasma membrane"/>
    <property type="evidence" value="ECO:0007669"/>
    <property type="project" value="UniProtKB-SubCell"/>
</dbReference>
<dbReference type="EMBL" id="CP034437">
    <property type="protein sequence ID" value="AZN41281.1"/>
    <property type="molecule type" value="Genomic_DNA"/>
</dbReference>
<feature type="transmembrane region" description="Helical" evidence="6">
    <location>
        <begin position="72"/>
        <end position="88"/>
    </location>
</feature>